<proteinExistence type="predicted"/>
<reference evidence="2 3" key="1">
    <citation type="submission" date="2019-05" db="EMBL/GenBank/DDBJ databases">
        <title>Panacibacter sp. strain 17mud1-8 Genome sequencing and assembly.</title>
        <authorList>
            <person name="Chhetri G."/>
        </authorList>
    </citation>
    <scope>NUCLEOTIDE SEQUENCE [LARGE SCALE GENOMIC DNA]</scope>
    <source>
        <strain evidence="2 3">17mud1-8</strain>
    </source>
</reference>
<feature type="domain" description="NodB homology" evidence="1">
    <location>
        <begin position="66"/>
        <end position="139"/>
    </location>
</feature>
<evidence type="ECO:0000313" key="2">
    <source>
        <dbReference type="EMBL" id="TKK68082.1"/>
    </source>
</evidence>
<dbReference type="Pfam" id="PF01522">
    <property type="entry name" value="Polysacc_deac_1"/>
    <property type="match status" value="1"/>
</dbReference>
<dbReference type="InterPro" id="IPR050248">
    <property type="entry name" value="Polysacc_deacetylase_ArnD"/>
</dbReference>
<evidence type="ECO:0000259" key="1">
    <source>
        <dbReference type="Pfam" id="PF01522"/>
    </source>
</evidence>
<dbReference type="GO" id="GO:0005975">
    <property type="term" value="P:carbohydrate metabolic process"/>
    <property type="evidence" value="ECO:0007669"/>
    <property type="project" value="InterPro"/>
</dbReference>
<organism evidence="2 3">
    <name type="scientific">Ilyomonas limi</name>
    <dbReference type="NCBI Taxonomy" id="2575867"/>
    <lineage>
        <taxon>Bacteria</taxon>
        <taxon>Pseudomonadati</taxon>
        <taxon>Bacteroidota</taxon>
        <taxon>Chitinophagia</taxon>
        <taxon>Chitinophagales</taxon>
        <taxon>Chitinophagaceae</taxon>
        <taxon>Ilyomonas</taxon>
    </lineage>
</organism>
<dbReference type="GO" id="GO:0016810">
    <property type="term" value="F:hydrolase activity, acting on carbon-nitrogen (but not peptide) bonds"/>
    <property type="evidence" value="ECO:0007669"/>
    <property type="project" value="InterPro"/>
</dbReference>
<name>A0A4U3L027_9BACT</name>
<gene>
    <name evidence="2" type="ORF">FC093_12790</name>
</gene>
<accession>A0A4U3L027</accession>
<dbReference type="Gene3D" id="3.20.20.370">
    <property type="entry name" value="Glycoside hydrolase/deacetylase"/>
    <property type="match status" value="1"/>
</dbReference>
<evidence type="ECO:0000313" key="3">
    <source>
        <dbReference type="Proteomes" id="UP000305848"/>
    </source>
</evidence>
<sequence length="291" mass="33168">MGTPTFTLKQIFEMNTFLKRGLAMLPLGLAVMSLMTSCKGKDENAGKDSTKVVAKVPTPGDTITLDPNKRYIYLTWDDSPQPPGTNICRRVFQEQGVKATFFGVGFNMFEPSRRRMIDSIRAAYPQFLLANHSFSHGMQDHYKDFYTHPDSAVNDFLHAEQLMKIPVKIIRMPGSNSWVGKDLNKGPNSAKLVRDRLDSMGYKVIGWDLEWNQKPGTKAPLQTPTEMVDAINKRFEQEYTTEPNAIVILSHDRLFGTQQYADSLAKFIQLLKQDPRNVFETIDHYPLVMRK</sequence>
<keyword evidence="3" id="KW-1185">Reference proteome</keyword>
<dbReference type="OrthoDB" id="9812065at2"/>
<dbReference type="PANTHER" id="PTHR10587">
    <property type="entry name" value="GLYCOSYL TRANSFERASE-RELATED"/>
    <property type="match status" value="1"/>
</dbReference>
<dbReference type="InterPro" id="IPR011330">
    <property type="entry name" value="Glyco_hydro/deAcase_b/a-brl"/>
</dbReference>
<dbReference type="EMBL" id="SZQL01000009">
    <property type="protein sequence ID" value="TKK68082.1"/>
    <property type="molecule type" value="Genomic_DNA"/>
</dbReference>
<dbReference type="InterPro" id="IPR002509">
    <property type="entry name" value="NODB_dom"/>
</dbReference>
<protein>
    <recommendedName>
        <fullName evidence="1">NodB homology domain-containing protein</fullName>
    </recommendedName>
</protein>
<dbReference type="AlphaFoldDB" id="A0A4U3L027"/>
<dbReference type="SUPFAM" id="SSF88713">
    <property type="entry name" value="Glycoside hydrolase/deacetylase"/>
    <property type="match status" value="1"/>
</dbReference>
<comment type="caution">
    <text evidence="2">The sequence shown here is derived from an EMBL/GenBank/DDBJ whole genome shotgun (WGS) entry which is preliminary data.</text>
</comment>
<dbReference type="Proteomes" id="UP000305848">
    <property type="component" value="Unassembled WGS sequence"/>
</dbReference>